<name>A0A072U5W9_MEDTR</name>
<evidence type="ECO:0000313" key="2">
    <source>
        <dbReference type="EnsemblPlants" id="KEH25067"/>
    </source>
</evidence>
<dbReference type="Proteomes" id="UP000002051">
    <property type="component" value="Chromosome 6"/>
</dbReference>
<sequence>MSSTTRMTRLSKFIKGASHISNYFCITKAIGNELAFFNSHLDGVDQGFRPSISSYHPASKMRHVKLT</sequence>
<protein>
    <submittedName>
        <fullName evidence="1 2">Uncharacterized protein</fullName>
    </submittedName>
</protein>
<dbReference type="HOGENOM" id="CLU_2816301_0_0_1"/>
<accession>A0A072U5W9</accession>
<evidence type="ECO:0000313" key="3">
    <source>
        <dbReference type="Proteomes" id="UP000002051"/>
    </source>
</evidence>
<keyword evidence="3" id="KW-1185">Reference proteome</keyword>
<proteinExistence type="predicted"/>
<organism evidence="1 3">
    <name type="scientific">Medicago truncatula</name>
    <name type="common">Barrel medic</name>
    <name type="synonym">Medicago tribuloides</name>
    <dbReference type="NCBI Taxonomy" id="3880"/>
    <lineage>
        <taxon>Eukaryota</taxon>
        <taxon>Viridiplantae</taxon>
        <taxon>Streptophyta</taxon>
        <taxon>Embryophyta</taxon>
        <taxon>Tracheophyta</taxon>
        <taxon>Spermatophyta</taxon>
        <taxon>Magnoliopsida</taxon>
        <taxon>eudicotyledons</taxon>
        <taxon>Gunneridae</taxon>
        <taxon>Pentapetalae</taxon>
        <taxon>rosids</taxon>
        <taxon>fabids</taxon>
        <taxon>Fabales</taxon>
        <taxon>Fabaceae</taxon>
        <taxon>Papilionoideae</taxon>
        <taxon>50 kb inversion clade</taxon>
        <taxon>NPAAA clade</taxon>
        <taxon>Hologalegina</taxon>
        <taxon>IRL clade</taxon>
        <taxon>Trifolieae</taxon>
        <taxon>Medicago</taxon>
    </lineage>
</organism>
<reference evidence="1 3" key="1">
    <citation type="journal article" date="2011" name="Nature">
        <title>The Medicago genome provides insight into the evolution of rhizobial symbioses.</title>
        <authorList>
            <person name="Young N.D."/>
            <person name="Debelle F."/>
            <person name="Oldroyd G.E."/>
            <person name="Geurts R."/>
            <person name="Cannon S.B."/>
            <person name="Udvardi M.K."/>
            <person name="Benedito V.A."/>
            <person name="Mayer K.F."/>
            <person name="Gouzy J."/>
            <person name="Schoof H."/>
            <person name="Van de Peer Y."/>
            <person name="Proost S."/>
            <person name="Cook D.R."/>
            <person name="Meyers B.C."/>
            <person name="Spannagl M."/>
            <person name="Cheung F."/>
            <person name="De Mita S."/>
            <person name="Krishnakumar V."/>
            <person name="Gundlach H."/>
            <person name="Zhou S."/>
            <person name="Mudge J."/>
            <person name="Bharti A.K."/>
            <person name="Murray J.D."/>
            <person name="Naoumkina M.A."/>
            <person name="Rosen B."/>
            <person name="Silverstein K.A."/>
            <person name="Tang H."/>
            <person name="Rombauts S."/>
            <person name="Zhao P.X."/>
            <person name="Zhou P."/>
            <person name="Barbe V."/>
            <person name="Bardou P."/>
            <person name="Bechner M."/>
            <person name="Bellec A."/>
            <person name="Berger A."/>
            <person name="Berges H."/>
            <person name="Bidwell S."/>
            <person name="Bisseling T."/>
            <person name="Choisne N."/>
            <person name="Couloux A."/>
            <person name="Denny R."/>
            <person name="Deshpande S."/>
            <person name="Dai X."/>
            <person name="Doyle J.J."/>
            <person name="Dudez A.M."/>
            <person name="Farmer A.D."/>
            <person name="Fouteau S."/>
            <person name="Franken C."/>
            <person name="Gibelin C."/>
            <person name="Gish J."/>
            <person name="Goldstein S."/>
            <person name="Gonzalez A.J."/>
            <person name="Green P.J."/>
            <person name="Hallab A."/>
            <person name="Hartog M."/>
            <person name="Hua A."/>
            <person name="Humphray S.J."/>
            <person name="Jeong D.H."/>
            <person name="Jing Y."/>
            <person name="Jocker A."/>
            <person name="Kenton S.M."/>
            <person name="Kim D.J."/>
            <person name="Klee K."/>
            <person name="Lai H."/>
            <person name="Lang C."/>
            <person name="Lin S."/>
            <person name="Macmil S.L."/>
            <person name="Magdelenat G."/>
            <person name="Matthews L."/>
            <person name="McCorrison J."/>
            <person name="Monaghan E.L."/>
            <person name="Mun J.H."/>
            <person name="Najar F.Z."/>
            <person name="Nicholson C."/>
            <person name="Noirot C."/>
            <person name="O'Bleness M."/>
            <person name="Paule C.R."/>
            <person name="Poulain J."/>
            <person name="Prion F."/>
            <person name="Qin B."/>
            <person name="Qu C."/>
            <person name="Retzel E.F."/>
            <person name="Riddle C."/>
            <person name="Sallet E."/>
            <person name="Samain S."/>
            <person name="Samson N."/>
            <person name="Sanders I."/>
            <person name="Saurat O."/>
            <person name="Scarpelli C."/>
            <person name="Schiex T."/>
            <person name="Segurens B."/>
            <person name="Severin A.J."/>
            <person name="Sherrier D.J."/>
            <person name="Shi R."/>
            <person name="Sims S."/>
            <person name="Singer S.R."/>
            <person name="Sinharoy S."/>
            <person name="Sterck L."/>
            <person name="Viollet A."/>
            <person name="Wang B.B."/>
            <person name="Wang K."/>
            <person name="Wang M."/>
            <person name="Wang X."/>
            <person name="Warfsmann J."/>
            <person name="Weissenbach J."/>
            <person name="White D.D."/>
            <person name="White J.D."/>
            <person name="Wiley G.B."/>
            <person name="Wincker P."/>
            <person name="Xing Y."/>
            <person name="Yang L."/>
            <person name="Yao Z."/>
            <person name="Ying F."/>
            <person name="Zhai J."/>
            <person name="Zhou L."/>
            <person name="Zuber A."/>
            <person name="Denarie J."/>
            <person name="Dixon R.A."/>
            <person name="May G.D."/>
            <person name="Schwartz D.C."/>
            <person name="Rogers J."/>
            <person name="Quetier F."/>
            <person name="Town C.D."/>
            <person name="Roe B.A."/>
        </authorList>
    </citation>
    <scope>NUCLEOTIDE SEQUENCE [LARGE SCALE GENOMIC DNA]</scope>
    <source>
        <strain evidence="1">A17</strain>
        <strain evidence="2 3">cv. Jemalong A17</strain>
    </source>
</reference>
<gene>
    <name evidence="1" type="ordered locus">MTR_6g015355</name>
</gene>
<evidence type="ECO:0000313" key="1">
    <source>
        <dbReference type="EMBL" id="KEH25067.1"/>
    </source>
</evidence>
<dbReference type="EMBL" id="CM001222">
    <property type="protein sequence ID" value="KEH25067.1"/>
    <property type="molecule type" value="Genomic_DNA"/>
</dbReference>
<reference evidence="2" key="3">
    <citation type="submission" date="2015-04" db="UniProtKB">
        <authorList>
            <consortium name="EnsemblPlants"/>
        </authorList>
    </citation>
    <scope>IDENTIFICATION</scope>
    <source>
        <strain evidence="2">cv. Jemalong A17</strain>
    </source>
</reference>
<reference evidence="1 3" key="2">
    <citation type="journal article" date="2014" name="BMC Genomics">
        <title>An improved genome release (version Mt4.0) for the model legume Medicago truncatula.</title>
        <authorList>
            <person name="Tang H."/>
            <person name="Krishnakumar V."/>
            <person name="Bidwell S."/>
            <person name="Rosen B."/>
            <person name="Chan A."/>
            <person name="Zhou S."/>
            <person name="Gentzbittel L."/>
            <person name="Childs K.L."/>
            <person name="Yandell M."/>
            <person name="Gundlach H."/>
            <person name="Mayer K.F."/>
            <person name="Schwartz D.C."/>
            <person name="Town C.D."/>
        </authorList>
    </citation>
    <scope>GENOME REANNOTATION</scope>
    <source>
        <strain evidence="1">A17</strain>
        <strain evidence="2 3">cv. Jemalong A17</strain>
    </source>
</reference>
<dbReference type="EnsemblPlants" id="KEH25067">
    <property type="protein sequence ID" value="KEH25067"/>
    <property type="gene ID" value="MTR_6g015355"/>
</dbReference>
<dbReference type="AlphaFoldDB" id="A0A072U5W9"/>